<dbReference type="Proteomes" id="UP000218231">
    <property type="component" value="Unassembled WGS sequence"/>
</dbReference>
<feature type="compositionally biased region" description="Polar residues" evidence="1">
    <location>
        <begin position="47"/>
        <end position="65"/>
    </location>
</feature>
<sequence length="125" mass="13251">MKKINAMSRSGKGKEKDSESVRRATTGSVSSTSSDLYLDAPPPVAQQPVTSTPSESLAVSVQAANSGGEKSGQLRSRAASQGQCDSKQCNALVRPNRPPLLKETLSVCHFFILVKGIDLVKSSFQ</sequence>
<name>A0A2A2JTX9_9BILA</name>
<feature type="compositionally biased region" description="Basic and acidic residues" evidence="1">
    <location>
        <begin position="12"/>
        <end position="22"/>
    </location>
</feature>
<evidence type="ECO:0000256" key="1">
    <source>
        <dbReference type="SAM" id="MobiDB-lite"/>
    </source>
</evidence>
<comment type="caution">
    <text evidence="2">The sequence shown here is derived from an EMBL/GenBank/DDBJ whole genome shotgun (WGS) entry which is preliminary data.</text>
</comment>
<feature type="region of interest" description="Disordered" evidence="1">
    <location>
        <begin position="1"/>
        <end position="82"/>
    </location>
</feature>
<evidence type="ECO:0000313" key="3">
    <source>
        <dbReference type="Proteomes" id="UP000218231"/>
    </source>
</evidence>
<evidence type="ECO:0000313" key="2">
    <source>
        <dbReference type="EMBL" id="PAV65131.1"/>
    </source>
</evidence>
<dbReference type="AlphaFoldDB" id="A0A2A2JTX9"/>
<proteinExistence type="predicted"/>
<organism evidence="2 3">
    <name type="scientific">Diploscapter pachys</name>
    <dbReference type="NCBI Taxonomy" id="2018661"/>
    <lineage>
        <taxon>Eukaryota</taxon>
        <taxon>Metazoa</taxon>
        <taxon>Ecdysozoa</taxon>
        <taxon>Nematoda</taxon>
        <taxon>Chromadorea</taxon>
        <taxon>Rhabditida</taxon>
        <taxon>Rhabditina</taxon>
        <taxon>Rhabditomorpha</taxon>
        <taxon>Rhabditoidea</taxon>
        <taxon>Rhabditidae</taxon>
        <taxon>Diploscapter</taxon>
    </lineage>
</organism>
<gene>
    <name evidence="2" type="ORF">WR25_18486</name>
</gene>
<protein>
    <submittedName>
        <fullName evidence="2">Uncharacterized protein</fullName>
    </submittedName>
</protein>
<keyword evidence="3" id="KW-1185">Reference proteome</keyword>
<feature type="compositionally biased region" description="Polar residues" evidence="1">
    <location>
        <begin position="23"/>
        <end position="35"/>
    </location>
</feature>
<accession>A0A2A2JTX9</accession>
<reference evidence="2 3" key="1">
    <citation type="journal article" date="2017" name="Curr. Biol.">
        <title>Genome architecture and evolution of a unichromosomal asexual nematode.</title>
        <authorList>
            <person name="Fradin H."/>
            <person name="Zegar C."/>
            <person name="Gutwein M."/>
            <person name="Lucas J."/>
            <person name="Kovtun M."/>
            <person name="Corcoran D."/>
            <person name="Baugh L.R."/>
            <person name="Kiontke K."/>
            <person name="Gunsalus K."/>
            <person name="Fitch D.H."/>
            <person name="Piano F."/>
        </authorList>
    </citation>
    <scope>NUCLEOTIDE SEQUENCE [LARGE SCALE GENOMIC DNA]</scope>
    <source>
        <strain evidence="2">PF1309</strain>
    </source>
</reference>
<dbReference type="EMBL" id="LIAE01010220">
    <property type="protein sequence ID" value="PAV65131.1"/>
    <property type="molecule type" value="Genomic_DNA"/>
</dbReference>